<evidence type="ECO:0000256" key="6">
    <source>
        <dbReference type="ARBA" id="ARBA00022679"/>
    </source>
</evidence>
<evidence type="ECO:0000259" key="16">
    <source>
        <dbReference type="PROSITE" id="PS50109"/>
    </source>
</evidence>
<evidence type="ECO:0000256" key="8">
    <source>
        <dbReference type="ARBA" id="ARBA00022741"/>
    </source>
</evidence>
<gene>
    <name evidence="18" type="ORF">KP014_07950</name>
    <name evidence="19" type="ORF">SAMN04487895_11345</name>
</gene>
<dbReference type="EC" id="2.7.13.3" evidence="4"/>
<keyword evidence="12" id="KW-0902">Two-component regulatory system</keyword>
<reference evidence="19 20" key="1">
    <citation type="submission" date="2016-10" db="EMBL/GenBank/DDBJ databases">
        <authorList>
            <person name="de Groot N.N."/>
        </authorList>
    </citation>
    <scope>NUCLEOTIDE SEQUENCE [LARGE SCALE GENOMIC DNA]</scope>
    <source>
        <strain evidence="19 20">CGMCC 1.10238</strain>
    </source>
</reference>
<keyword evidence="11" id="KW-1133">Transmembrane helix</keyword>
<evidence type="ECO:0000256" key="14">
    <source>
        <dbReference type="ARBA" id="ARBA00074306"/>
    </source>
</evidence>
<dbReference type="PANTHER" id="PTHR45339">
    <property type="entry name" value="HYBRID SIGNAL TRANSDUCTION HISTIDINE KINASE J"/>
    <property type="match status" value="1"/>
</dbReference>
<proteinExistence type="inferred from homology"/>
<dbReference type="Pfam" id="PF02518">
    <property type="entry name" value="HATPase_c"/>
    <property type="match status" value="1"/>
</dbReference>
<dbReference type="Gene3D" id="1.10.287.130">
    <property type="match status" value="1"/>
</dbReference>
<keyword evidence="8" id="KW-0547">Nucleotide-binding</keyword>
<evidence type="ECO:0000256" key="5">
    <source>
        <dbReference type="ARBA" id="ARBA00022553"/>
    </source>
</evidence>
<dbReference type="InterPro" id="IPR036097">
    <property type="entry name" value="HisK_dim/P_sf"/>
</dbReference>
<dbReference type="GO" id="GO:0005524">
    <property type="term" value="F:ATP binding"/>
    <property type="evidence" value="ECO:0007669"/>
    <property type="project" value="UniProtKB-KW"/>
</dbReference>
<keyword evidence="13" id="KW-0472">Membrane</keyword>
<keyword evidence="6" id="KW-0808">Transferase</keyword>
<name>A0A1H8T4A6_9BACL</name>
<dbReference type="FunFam" id="1.10.287.130:FF:000004">
    <property type="entry name" value="Ethylene receptor 1"/>
    <property type="match status" value="1"/>
</dbReference>
<dbReference type="Proteomes" id="UP000683429">
    <property type="component" value="Chromosome"/>
</dbReference>
<evidence type="ECO:0000256" key="3">
    <source>
        <dbReference type="ARBA" id="ARBA00006402"/>
    </source>
</evidence>
<dbReference type="Pfam" id="PF00072">
    <property type="entry name" value="Response_reg"/>
    <property type="match status" value="1"/>
</dbReference>
<dbReference type="EMBL" id="FODH01000013">
    <property type="protein sequence ID" value="SEO85840.1"/>
    <property type="molecule type" value="Genomic_DNA"/>
</dbReference>
<dbReference type="CDD" id="cd16922">
    <property type="entry name" value="HATPase_EvgS-ArcB-TorS-like"/>
    <property type="match status" value="1"/>
</dbReference>
<sequence length="613" mass="69070">MMGERPEPVPINPITEIAKVGHILYTYDDCESYIDNAVSYVTTGIHQGYQILFIDNEVTYRRLLDRLEEVLSAEQLEDVHYVDNFEFYRIYGDFHCDSIINHFERILMPFLDRQILVRTWAHVQWNERERNNIHITLEEFERKADGSVIGNGLMSVCAYNAREISASLQNVLLQTHEYLMTDREFIASPLYKSPQAFEGTFPSLSVQSQLLNEQKQLLIEKEAAEQMTKIKNEFIAMMNHEIRTPMNGVLGMTELLSETNLDHEQAEYLDAIRKSGESLLRIVNDILDFSKIESGRAYAVNEPFRIRDCIEEVLDVLLLKILAKNLDIKVSVDPDIPERITGDYNRLRQVLLNLIENAVKFTEEGGIHISVNSLARSGSRIQLQVTITDTGIGIPEEALKNLFQPFYQVDNGLTRKVEGTGLGLAISKKLVELMGGEIMVRVPEEPGTAFLFTAEFGVIPTESRTAAAEEGPGKFPYSMRVLVAEDNEINQLILKKRLEKLGHTVTIAANGREAVQSAVSIPYDIILMDVRMPVMDGLEAAQVIRNTLAQGQVPYMVALTANSLRDDRGKCLDNGMDEYLTKPVDNEALAAVLEKAAARKADSGKALNMPDNR</sequence>
<evidence type="ECO:0000256" key="7">
    <source>
        <dbReference type="ARBA" id="ARBA00022692"/>
    </source>
</evidence>
<evidence type="ECO:0000256" key="2">
    <source>
        <dbReference type="ARBA" id="ARBA00004370"/>
    </source>
</evidence>
<dbReference type="STRING" id="1333845.SAMN04487895_11345"/>
<dbReference type="Gene3D" id="3.30.565.10">
    <property type="entry name" value="Histidine kinase-like ATPase, C-terminal domain"/>
    <property type="match status" value="1"/>
</dbReference>
<keyword evidence="9 19" id="KW-0418">Kinase</keyword>
<dbReference type="Gene3D" id="3.40.50.2300">
    <property type="match status" value="1"/>
</dbReference>
<evidence type="ECO:0000256" key="11">
    <source>
        <dbReference type="ARBA" id="ARBA00022989"/>
    </source>
</evidence>
<evidence type="ECO:0000256" key="1">
    <source>
        <dbReference type="ARBA" id="ARBA00000085"/>
    </source>
</evidence>
<feature type="domain" description="Response regulatory" evidence="17">
    <location>
        <begin position="480"/>
        <end position="597"/>
    </location>
</feature>
<evidence type="ECO:0000313" key="21">
    <source>
        <dbReference type="Proteomes" id="UP000683429"/>
    </source>
</evidence>
<evidence type="ECO:0000256" key="9">
    <source>
        <dbReference type="ARBA" id="ARBA00022777"/>
    </source>
</evidence>
<dbReference type="InterPro" id="IPR004358">
    <property type="entry name" value="Sig_transdc_His_kin-like_C"/>
</dbReference>
<comment type="catalytic activity">
    <reaction evidence="1">
        <text>ATP + protein L-histidine = ADP + protein N-phospho-L-histidine.</text>
        <dbReference type="EC" id="2.7.13.3"/>
    </reaction>
</comment>
<dbReference type="InterPro" id="IPR025847">
    <property type="entry name" value="MEDS_domain"/>
</dbReference>
<dbReference type="SMART" id="SM00387">
    <property type="entry name" value="HATPase_c"/>
    <property type="match status" value="1"/>
</dbReference>
<evidence type="ECO:0000313" key="19">
    <source>
        <dbReference type="EMBL" id="SEO85840.1"/>
    </source>
</evidence>
<dbReference type="FunFam" id="3.30.565.10:FF:000010">
    <property type="entry name" value="Sensor histidine kinase RcsC"/>
    <property type="match status" value="1"/>
</dbReference>
<evidence type="ECO:0000313" key="18">
    <source>
        <dbReference type="EMBL" id="QWU17092.1"/>
    </source>
</evidence>
<keyword evidence="10" id="KW-0067">ATP-binding</keyword>
<feature type="modified residue" description="4-aspartylphosphate" evidence="15">
    <location>
        <position position="529"/>
    </location>
</feature>
<dbReference type="EMBL" id="CP076607">
    <property type="protein sequence ID" value="QWU17092.1"/>
    <property type="molecule type" value="Genomic_DNA"/>
</dbReference>
<dbReference type="PRINTS" id="PR00344">
    <property type="entry name" value="BCTRLSENSOR"/>
</dbReference>
<dbReference type="RefSeq" id="WP_051500552.1">
    <property type="nucleotide sequence ID" value="NZ_CP076607.1"/>
</dbReference>
<comment type="subcellular location">
    <subcellularLocation>
        <location evidence="2">Membrane</location>
    </subcellularLocation>
</comment>
<feature type="domain" description="Histidine kinase" evidence="16">
    <location>
        <begin position="237"/>
        <end position="458"/>
    </location>
</feature>
<dbReference type="SUPFAM" id="SSF47384">
    <property type="entry name" value="Homodimeric domain of signal transducing histidine kinase"/>
    <property type="match status" value="1"/>
</dbReference>
<dbReference type="Pfam" id="PF00512">
    <property type="entry name" value="HisKA"/>
    <property type="match status" value="1"/>
</dbReference>
<keyword evidence="21" id="KW-1185">Reference proteome</keyword>
<dbReference type="InterPro" id="IPR003661">
    <property type="entry name" value="HisK_dim/P_dom"/>
</dbReference>
<dbReference type="InterPro" id="IPR036890">
    <property type="entry name" value="HATPase_C_sf"/>
</dbReference>
<dbReference type="GO" id="GO:0016020">
    <property type="term" value="C:membrane"/>
    <property type="evidence" value="ECO:0007669"/>
    <property type="project" value="UniProtKB-SubCell"/>
</dbReference>
<dbReference type="SMART" id="SM00448">
    <property type="entry name" value="REC"/>
    <property type="match status" value="1"/>
</dbReference>
<dbReference type="InterPro" id="IPR003594">
    <property type="entry name" value="HATPase_dom"/>
</dbReference>
<dbReference type="CDD" id="cd00082">
    <property type="entry name" value="HisKA"/>
    <property type="match status" value="1"/>
</dbReference>
<evidence type="ECO:0000256" key="4">
    <source>
        <dbReference type="ARBA" id="ARBA00012438"/>
    </source>
</evidence>
<reference evidence="18 21" key="2">
    <citation type="submission" date="2021-06" db="EMBL/GenBank/DDBJ databases">
        <title>Whole genome sequence of Paenibacillus sophorae DSM23020 for comparative genomics.</title>
        <authorList>
            <person name="Kim M.-J."/>
            <person name="Lee G."/>
            <person name="Shin J.-H."/>
        </authorList>
    </citation>
    <scope>NUCLEOTIDE SEQUENCE [LARGE SCALE GENOMIC DNA]</scope>
    <source>
        <strain evidence="18 21">DSM 23020</strain>
    </source>
</reference>
<keyword evidence="5 15" id="KW-0597">Phosphoprotein</keyword>
<dbReference type="InterPro" id="IPR005467">
    <property type="entry name" value="His_kinase_dom"/>
</dbReference>
<dbReference type="PROSITE" id="PS50110">
    <property type="entry name" value="RESPONSE_REGULATORY"/>
    <property type="match status" value="1"/>
</dbReference>
<dbReference type="GO" id="GO:0000155">
    <property type="term" value="F:phosphorelay sensor kinase activity"/>
    <property type="evidence" value="ECO:0007669"/>
    <property type="project" value="InterPro"/>
</dbReference>
<dbReference type="Proteomes" id="UP000198809">
    <property type="component" value="Unassembled WGS sequence"/>
</dbReference>
<dbReference type="PANTHER" id="PTHR45339:SF1">
    <property type="entry name" value="HYBRID SIGNAL TRANSDUCTION HISTIDINE KINASE J"/>
    <property type="match status" value="1"/>
</dbReference>
<evidence type="ECO:0000256" key="12">
    <source>
        <dbReference type="ARBA" id="ARBA00023012"/>
    </source>
</evidence>
<accession>A0A1H8T4A6</accession>
<protein>
    <recommendedName>
        <fullName evidence="14">Circadian input-output histidine kinase CikA</fullName>
        <ecNumber evidence="4">2.7.13.3</ecNumber>
    </recommendedName>
</protein>
<evidence type="ECO:0000313" key="20">
    <source>
        <dbReference type="Proteomes" id="UP000198809"/>
    </source>
</evidence>
<organism evidence="19 20">
    <name type="scientific">Paenibacillus sophorae</name>
    <dbReference type="NCBI Taxonomy" id="1333845"/>
    <lineage>
        <taxon>Bacteria</taxon>
        <taxon>Bacillati</taxon>
        <taxon>Bacillota</taxon>
        <taxon>Bacilli</taxon>
        <taxon>Bacillales</taxon>
        <taxon>Paenibacillaceae</taxon>
        <taxon>Paenibacillus</taxon>
    </lineage>
</organism>
<dbReference type="InterPro" id="IPR011006">
    <property type="entry name" value="CheY-like_superfamily"/>
</dbReference>
<keyword evidence="7" id="KW-0812">Transmembrane</keyword>
<evidence type="ECO:0000259" key="17">
    <source>
        <dbReference type="PROSITE" id="PS50110"/>
    </source>
</evidence>
<dbReference type="SMART" id="SM00388">
    <property type="entry name" value="HisKA"/>
    <property type="match status" value="1"/>
</dbReference>
<dbReference type="CDD" id="cd17546">
    <property type="entry name" value="REC_hyHK_CKI1_RcsC-like"/>
    <property type="match status" value="1"/>
</dbReference>
<dbReference type="AlphaFoldDB" id="A0A1H8T4A6"/>
<dbReference type="PROSITE" id="PS50109">
    <property type="entry name" value="HIS_KIN"/>
    <property type="match status" value="1"/>
</dbReference>
<comment type="similarity">
    <text evidence="3">In the N-terminal section; belongs to the phytochrome family.</text>
</comment>
<dbReference type="Pfam" id="PF14417">
    <property type="entry name" value="MEDS"/>
    <property type="match status" value="1"/>
</dbReference>
<dbReference type="SUPFAM" id="SSF52172">
    <property type="entry name" value="CheY-like"/>
    <property type="match status" value="1"/>
</dbReference>
<dbReference type="SUPFAM" id="SSF55874">
    <property type="entry name" value="ATPase domain of HSP90 chaperone/DNA topoisomerase II/histidine kinase"/>
    <property type="match status" value="1"/>
</dbReference>
<evidence type="ECO:0000256" key="10">
    <source>
        <dbReference type="ARBA" id="ARBA00022840"/>
    </source>
</evidence>
<dbReference type="OrthoDB" id="9815750at2"/>
<evidence type="ECO:0000256" key="13">
    <source>
        <dbReference type="ARBA" id="ARBA00023136"/>
    </source>
</evidence>
<dbReference type="InterPro" id="IPR001789">
    <property type="entry name" value="Sig_transdc_resp-reg_receiver"/>
</dbReference>
<evidence type="ECO:0000256" key="15">
    <source>
        <dbReference type="PROSITE-ProRule" id="PRU00169"/>
    </source>
</evidence>